<dbReference type="SMART" id="SM00420">
    <property type="entry name" value="HTH_DEOR"/>
    <property type="match status" value="1"/>
</dbReference>
<evidence type="ECO:0000313" key="7">
    <source>
        <dbReference type="Proteomes" id="UP001183615"/>
    </source>
</evidence>
<feature type="domain" description="HTH deoR-type" evidence="5">
    <location>
        <begin position="6"/>
        <end position="61"/>
    </location>
</feature>
<keyword evidence="1" id="KW-0805">Transcription regulation</keyword>
<dbReference type="Pfam" id="PF08220">
    <property type="entry name" value="HTH_DeoR"/>
    <property type="match status" value="1"/>
</dbReference>
<dbReference type="PROSITE" id="PS00894">
    <property type="entry name" value="HTH_DEOR_1"/>
    <property type="match status" value="1"/>
</dbReference>
<comment type="caution">
    <text evidence="6">The sequence shown here is derived from an EMBL/GenBank/DDBJ whole genome shotgun (WGS) entry which is preliminary data.</text>
</comment>
<dbReference type="InterPro" id="IPR036390">
    <property type="entry name" value="WH_DNA-bd_sf"/>
</dbReference>
<organism evidence="6 7">
    <name type="scientific">Streptomyces johnsoniae</name>
    <dbReference type="NCBI Taxonomy" id="3075532"/>
    <lineage>
        <taxon>Bacteria</taxon>
        <taxon>Bacillati</taxon>
        <taxon>Actinomycetota</taxon>
        <taxon>Actinomycetes</taxon>
        <taxon>Kitasatosporales</taxon>
        <taxon>Streptomycetaceae</taxon>
        <taxon>Streptomyces</taxon>
    </lineage>
</organism>
<keyword evidence="7" id="KW-1185">Reference proteome</keyword>
<sequence>MADLLVLQRRELLLRELRATGAVHVAELAVRHGVSPGTIRRDLTELAREGRVIKTRGGAVLPRRNVDGRPPSAEGGAGAAPAQDLDPRTLGLLVPSATYYYPSVIDGVRSVAARHRARVVIALSRYADPRDLEQVDELLASGASGLLIASSGGTHVTDALVDRLHATGVPFVLLERRTDDHHEACESVVSDHRRGAFGAVRHLHRLGHSRVGLYAYPSPTAPLIRDGHAAAVRQLRLDPAAPVREGHRHPPGSRAAARQYDAFIEDCLASGTGAALVHSDQDAIVLLQRLRARGLRTPQDMALIAYDNELAALAEVPLTAVAPPKEQLGACAAQLLVDRLGEPGGGAVRSVTMQPRLVIRQSCGSAQH</sequence>
<dbReference type="Gene3D" id="3.40.50.2300">
    <property type="match status" value="2"/>
</dbReference>
<dbReference type="PROSITE" id="PS51000">
    <property type="entry name" value="HTH_DEOR_2"/>
    <property type="match status" value="1"/>
</dbReference>
<reference evidence="7" key="1">
    <citation type="submission" date="2023-07" db="EMBL/GenBank/DDBJ databases">
        <title>30 novel species of actinomycetes from the DSMZ collection.</title>
        <authorList>
            <person name="Nouioui I."/>
        </authorList>
    </citation>
    <scope>NUCLEOTIDE SEQUENCE [LARGE SCALE GENOMIC DNA]</scope>
    <source>
        <strain evidence="7">DSM 41886</strain>
    </source>
</reference>
<dbReference type="EMBL" id="JAVREV010000003">
    <property type="protein sequence ID" value="MDT0442215.1"/>
    <property type="molecule type" value="Genomic_DNA"/>
</dbReference>
<dbReference type="InterPro" id="IPR028082">
    <property type="entry name" value="Peripla_BP_I"/>
</dbReference>
<dbReference type="RefSeq" id="WP_311616654.1">
    <property type="nucleotide sequence ID" value="NZ_JAVREV010000003.1"/>
</dbReference>
<dbReference type="PANTHER" id="PTHR30146:SF155">
    <property type="entry name" value="ALANINE RACEMASE"/>
    <property type="match status" value="1"/>
</dbReference>
<gene>
    <name evidence="6" type="ORF">RM779_06325</name>
</gene>
<evidence type="ECO:0000256" key="3">
    <source>
        <dbReference type="ARBA" id="ARBA00023163"/>
    </source>
</evidence>
<dbReference type="PRINTS" id="PR00037">
    <property type="entry name" value="HTHLACR"/>
</dbReference>
<dbReference type="CDD" id="cd06267">
    <property type="entry name" value="PBP1_LacI_sugar_binding-like"/>
    <property type="match status" value="1"/>
</dbReference>
<accession>A0ABU2S3N4</accession>
<dbReference type="SUPFAM" id="SSF46785">
    <property type="entry name" value="Winged helix' DNA-binding domain"/>
    <property type="match status" value="1"/>
</dbReference>
<feature type="region of interest" description="Disordered" evidence="4">
    <location>
        <begin position="61"/>
        <end position="83"/>
    </location>
</feature>
<dbReference type="SUPFAM" id="SSF53822">
    <property type="entry name" value="Periplasmic binding protein-like I"/>
    <property type="match status" value="1"/>
</dbReference>
<evidence type="ECO:0000313" key="6">
    <source>
        <dbReference type="EMBL" id="MDT0442215.1"/>
    </source>
</evidence>
<dbReference type="Gene3D" id="1.10.10.10">
    <property type="entry name" value="Winged helix-like DNA-binding domain superfamily/Winged helix DNA-binding domain"/>
    <property type="match status" value="1"/>
</dbReference>
<dbReference type="PANTHER" id="PTHR30146">
    <property type="entry name" value="LACI-RELATED TRANSCRIPTIONAL REPRESSOR"/>
    <property type="match status" value="1"/>
</dbReference>
<dbReference type="Proteomes" id="UP001183615">
    <property type="component" value="Unassembled WGS sequence"/>
</dbReference>
<evidence type="ECO:0000256" key="4">
    <source>
        <dbReference type="SAM" id="MobiDB-lite"/>
    </source>
</evidence>
<evidence type="ECO:0000256" key="2">
    <source>
        <dbReference type="ARBA" id="ARBA00023125"/>
    </source>
</evidence>
<keyword evidence="2" id="KW-0238">DNA-binding</keyword>
<dbReference type="InterPro" id="IPR036388">
    <property type="entry name" value="WH-like_DNA-bd_sf"/>
</dbReference>
<evidence type="ECO:0000256" key="1">
    <source>
        <dbReference type="ARBA" id="ARBA00023015"/>
    </source>
</evidence>
<evidence type="ECO:0000259" key="5">
    <source>
        <dbReference type="PROSITE" id="PS51000"/>
    </source>
</evidence>
<protein>
    <submittedName>
        <fullName evidence="6">Substrate-binding domain-containing protein</fullName>
    </submittedName>
</protein>
<dbReference type="InterPro" id="IPR046335">
    <property type="entry name" value="LacI/GalR-like_sensor"/>
</dbReference>
<feature type="compositionally biased region" description="Low complexity" evidence="4">
    <location>
        <begin position="70"/>
        <end position="82"/>
    </location>
</feature>
<dbReference type="Pfam" id="PF13377">
    <property type="entry name" value="Peripla_BP_3"/>
    <property type="match status" value="1"/>
</dbReference>
<dbReference type="InterPro" id="IPR018356">
    <property type="entry name" value="Tscrpt_reg_HTH_DeoR_CS"/>
</dbReference>
<proteinExistence type="predicted"/>
<keyword evidence="3" id="KW-0804">Transcription</keyword>
<dbReference type="InterPro" id="IPR001034">
    <property type="entry name" value="DeoR_HTH"/>
</dbReference>
<name>A0ABU2S3N4_9ACTN</name>